<keyword evidence="4" id="KW-1185">Reference proteome</keyword>
<dbReference type="RefSeq" id="XP_042921495.1">
    <property type="nucleotide sequence ID" value="XM_043066199.1"/>
</dbReference>
<dbReference type="OMA" id="APEMEWA"/>
<dbReference type="Pfam" id="PF17246">
    <property type="entry name" value="CDC24_OB1"/>
    <property type="match status" value="1"/>
</dbReference>
<feature type="region of interest" description="Disordered" evidence="1">
    <location>
        <begin position="517"/>
        <end position="539"/>
    </location>
</feature>
<dbReference type="Gramene" id="PNW79236">
    <property type="protein sequence ID" value="PNW79236"/>
    <property type="gene ID" value="CHLRE_09g407150v5"/>
</dbReference>
<evidence type="ECO:0000259" key="2">
    <source>
        <dbReference type="Pfam" id="PF17246"/>
    </source>
</evidence>
<evidence type="ECO:0000256" key="1">
    <source>
        <dbReference type="SAM" id="MobiDB-lite"/>
    </source>
</evidence>
<feature type="compositionally biased region" description="Low complexity" evidence="1">
    <location>
        <begin position="331"/>
        <end position="341"/>
    </location>
</feature>
<dbReference type="EMBL" id="CM008970">
    <property type="protein sequence ID" value="PNW79236.1"/>
    <property type="molecule type" value="Genomic_DNA"/>
</dbReference>
<organism evidence="3 4">
    <name type="scientific">Chlamydomonas reinhardtii</name>
    <name type="common">Chlamydomonas smithii</name>
    <dbReference type="NCBI Taxonomy" id="3055"/>
    <lineage>
        <taxon>Eukaryota</taxon>
        <taxon>Viridiplantae</taxon>
        <taxon>Chlorophyta</taxon>
        <taxon>core chlorophytes</taxon>
        <taxon>Chlorophyceae</taxon>
        <taxon>CS clade</taxon>
        <taxon>Chlamydomonadales</taxon>
        <taxon>Chlamydomonadaceae</taxon>
        <taxon>Chlamydomonas</taxon>
    </lineage>
</organism>
<sequence length="1251" mass="124197">MYSLSSRALQLLQENEAEPEDDVAEPRRKRGRGGAASQQPKPATWTWVMTQLMDLMCQYPGGLAEAAILTELLQRRLRKQGKPDCAARSDPSPAALPAPTAAATAAAATAAAATAGAAVLATVGANHAAGFGELAALPRRMSLQALLKVHNKRGGAAEAQQHQQYGGAAAAGAGAAAGSPTLVVRVSDVECVAPPSKKWGTGAPYETQGGSWLLRLQEEEAYQREQREQQQQARGAGGCGDGGATATGRGAAGAAATAAMHLHSVLRLCVLGSTPLITAGSRVRIGAVPMRSCPSGPADTPCAARLLPSRALVPELPPALVGPAVAIWASSSSGGSSSDGSSSGGSSSGGGDSGGVGVAATAGTTDAKAWPRFDALQYGGCVNTLEEAVAGALAHVPPGSGKPLQGWLVARVAPAGVGPPRTTEAGVYDGRMRRTILLTTAFPASSPAQPDGSSNGSGSAAAGSSSNGTPLVLVGDQVALGDLLLPGELLAVYEPVAVVYEAATVATAATAGCGGSSGAATAAGGAGSPPGCGGGDGGTGRRWVEFTATADTLVTVLPPPPPAPAPSTSSLPPAVAAGAAVAGAVAGAGAGAALGEAGPAAMDVDAGPLAIAGRTAVASNSPQIGGRDQAEALAAVLPAAVAAAALPVHAAAGIAGLLSGGGARPAAALQHQHQLQLQPPPPQQQQPLLLLQPQQRTALVARVEAILGFASGSAKQTGGLLRLLLSDGSGGQAEAALQLARGSKLLSRVWPGHCLVLLGATLAPPHPPPPSPPPPARQQQQHQQHQQQHHPNQPPQRLQLRWVEGEAGAELHSLTAMPAATTTPGLVRYTSLEALRRAAVAATAAAAEPAVAEPAVAAAAAGPPRGVWPAAQLRALAAAAAQLPDPRASWRRQVPYLNLPYDNGCMGAATAAASGGAAMAAADLGVAAGSLATAAATADAPHGPEVAAAAAAGGGLLMAAHDGGCCSLAAVARIRSVRVATQRVHRACGRPASRVDLDFGFMDLDEEAEAEAAAGGAGAASGGGSGGASCGPAAAAPAVLAVQDTPSKDQRMDGLWHCALCGRDISAPEMEWAFAPGRLELLQPGEEEQQGQERGQQQGQQGQEREQQQGQQQGQGQQGQGQGQQGRRQEAAVEVVADPGALQGLLGLGAAAFHVLNTAGRQKAIERALLDAISRQSRRFVLSFYPMPPAAAAATATAAATTTTAAGTATAGHPIWQLQGGHPAGGAPPSVAAAAPLDFWAVAQIRGVDFA</sequence>
<feature type="region of interest" description="Disordered" evidence="1">
    <location>
        <begin position="443"/>
        <end position="467"/>
    </location>
</feature>
<proteinExistence type="predicted"/>
<dbReference type="InterPro" id="IPR035201">
    <property type="entry name" value="Cdc24_OB1"/>
</dbReference>
<dbReference type="AlphaFoldDB" id="A0A2K3DFC9"/>
<feature type="compositionally biased region" description="Pro residues" evidence="1">
    <location>
        <begin position="764"/>
        <end position="776"/>
    </location>
</feature>
<feature type="region of interest" description="Disordered" evidence="1">
    <location>
        <begin position="1"/>
        <end position="42"/>
    </location>
</feature>
<feature type="region of interest" description="Disordered" evidence="1">
    <location>
        <begin position="221"/>
        <end position="242"/>
    </location>
</feature>
<dbReference type="InParanoid" id="A0A2K3DFC9"/>
<feature type="region of interest" description="Disordered" evidence="1">
    <location>
        <begin position="1085"/>
        <end position="1132"/>
    </location>
</feature>
<dbReference type="InterPro" id="IPR051425">
    <property type="entry name" value="Formin_Homology"/>
</dbReference>
<dbReference type="GeneID" id="66054857"/>
<evidence type="ECO:0000313" key="4">
    <source>
        <dbReference type="Proteomes" id="UP000006906"/>
    </source>
</evidence>
<feature type="compositionally biased region" description="Gly residues" evidence="1">
    <location>
        <begin position="524"/>
        <end position="539"/>
    </location>
</feature>
<dbReference type="OrthoDB" id="551234at2759"/>
<dbReference type="KEGG" id="cre:CHLRE_09g407150v5"/>
<feature type="domain" description="Cell division control protein 24 OB" evidence="2">
    <location>
        <begin position="27"/>
        <end position="75"/>
    </location>
</feature>
<accession>A0A2K3DFC9</accession>
<protein>
    <recommendedName>
        <fullName evidence="2">Cell division control protein 24 OB domain-containing protein</fullName>
    </recommendedName>
</protein>
<feature type="compositionally biased region" description="Gly residues" evidence="1">
    <location>
        <begin position="342"/>
        <end position="357"/>
    </location>
</feature>
<dbReference type="PANTHER" id="PTHR45725">
    <property type="entry name" value="FORMIN HOMOLOGY 2 FAMILY MEMBER"/>
    <property type="match status" value="1"/>
</dbReference>
<feature type="region of interest" description="Disordered" evidence="1">
    <location>
        <begin position="331"/>
        <end position="357"/>
    </location>
</feature>
<name>A0A2K3DFC9_CHLRE</name>
<gene>
    <name evidence="3" type="ORF">CHLRE_09g407150v5</name>
</gene>
<feature type="compositionally biased region" description="Low complexity" evidence="1">
    <location>
        <begin position="452"/>
        <end position="467"/>
    </location>
</feature>
<evidence type="ECO:0000313" key="3">
    <source>
        <dbReference type="EMBL" id="PNW79236.1"/>
    </source>
</evidence>
<reference evidence="3 4" key="1">
    <citation type="journal article" date="2007" name="Science">
        <title>The Chlamydomonas genome reveals the evolution of key animal and plant functions.</title>
        <authorList>
            <person name="Merchant S.S."/>
            <person name="Prochnik S.E."/>
            <person name="Vallon O."/>
            <person name="Harris E.H."/>
            <person name="Karpowicz S.J."/>
            <person name="Witman G.B."/>
            <person name="Terry A."/>
            <person name="Salamov A."/>
            <person name="Fritz-Laylin L.K."/>
            <person name="Marechal-Drouard L."/>
            <person name="Marshall W.F."/>
            <person name="Qu L.H."/>
            <person name="Nelson D.R."/>
            <person name="Sanderfoot A.A."/>
            <person name="Spalding M.H."/>
            <person name="Kapitonov V.V."/>
            <person name="Ren Q."/>
            <person name="Ferris P."/>
            <person name="Lindquist E."/>
            <person name="Shapiro H."/>
            <person name="Lucas S.M."/>
            <person name="Grimwood J."/>
            <person name="Schmutz J."/>
            <person name="Cardol P."/>
            <person name="Cerutti H."/>
            <person name="Chanfreau G."/>
            <person name="Chen C.L."/>
            <person name="Cognat V."/>
            <person name="Croft M.T."/>
            <person name="Dent R."/>
            <person name="Dutcher S."/>
            <person name="Fernandez E."/>
            <person name="Fukuzawa H."/>
            <person name="Gonzalez-Ballester D."/>
            <person name="Gonzalez-Halphen D."/>
            <person name="Hallmann A."/>
            <person name="Hanikenne M."/>
            <person name="Hippler M."/>
            <person name="Inwood W."/>
            <person name="Jabbari K."/>
            <person name="Kalanon M."/>
            <person name="Kuras R."/>
            <person name="Lefebvre P.A."/>
            <person name="Lemaire S.D."/>
            <person name="Lobanov A.V."/>
            <person name="Lohr M."/>
            <person name="Manuell A."/>
            <person name="Meier I."/>
            <person name="Mets L."/>
            <person name="Mittag M."/>
            <person name="Mittelmeier T."/>
            <person name="Moroney J.V."/>
            <person name="Moseley J."/>
            <person name="Napoli C."/>
            <person name="Nedelcu A.M."/>
            <person name="Niyogi K."/>
            <person name="Novoselov S.V."/>
            <person name="Paulsen I.T."/>
            <person name="Pazour G."/>
            <person name="Purton S."/>
            <person name="Ral J.P."/>
            <person name="Riano-Pachon D.M."/>
            <person name="Riekhof W."/>
            <person name="Rymarquis L."/>
            <person name="Schroda M."/>
            <person name="Stern D."/>
            <person name="Umen J."/>
            <person name="Willows R."/>
            <person name="Wilson N."/>
            <person name="Zimmer S.L."/>
            <person name="Allmer J."/>
            <person name="Balk J."/>
            <person name="Bisova K."/>
            <person name="Chen C.J."/>
            <person name="Elias M."/>
            <person name="Gendler K."/>
            <person name="Hauser C."/>
            <person name="Lamb M.R."/>
            <person name="Ledford H."/>
            <person name="Long J.C."/>
            <person name="Minagawa J."/>
            <person name="Page M.D."/>
            <person name="Pan J."/>
            <person name="Pootakham W."/>
            <person name="Roje S."/>
            <person name="Rose A."/>
            <person name="Stahlberg E."/>
            <person name="Terauchi A.M."/>
            <person name="Yang P."/>
            <person name="Ball S."/>
            <person name="Bowler C."/>
            <person name="Dieckmann C.L."/>
            <person name="Gladyshev V.N."/>
            <person name="Green P."/>
            <person name="Jorgensen R."/>
            <person name="Mayfield S."/>
            <person name="Mueller-Roeber B."/>
            <person name="Rajamani S."/>
            <person name="Sayre R.T."/>
            <person name="Brokstein P."/>
            <person name="Dubchak I."/>
            <person name="Goodstein D."/>
            <person name="Hornick L."/>
            <person name="Huang Y.W."/>
            <person name="Jhaveri J."/>
            <person name="Luo Y."/>
            <person name="Martinez D."/>
            <person name="Ngau W.C."/>
            <person name="Otillar B."/>
            <person name="Poliakov A."/>
            <person name="Porter A."/>
            <person name="Szajkowski L."/>
            <person name="Werner G."/>
            <person name="Zhou K."/>
            <person name="Grigoriev I.V."/>
            <person name="Rokhsar D.S."/>
            <person name="Grossman A.R."/>
        </authorList>
    </citation>
    <scope>NUCLEOTIDE SEQUENCE [LARGE SCALE GENOMIC DNA]</scope>
    <source>
        <strain evidence="4">CC-503</strain>
    </source>
</reference>
<dbReference type="PANTHER" id="PTHR45725:SF18">
    <property type="entry name" value="ORC1-LIKE AAA ATPASE DOMAIN-CONTAINING PROTEIN"/>
    <property type="match status" value="1"/>
</dbReference>
<feature type="compositionally biased region" description="Low complexity" evidence="1">
    <location>
        <begin position="777"/>
        <end position="791"/>
    </location>
</feature>
<feature type="region of interest" description="Disordered" evidence="1">
    <location>
        <begin position="761"/>
        <end position="795"/>
    </location>
</feature>
<feature type="compositionally biased region" description="Low complexity" evidence="1">
    <location>
        <begin position="1092"/>
        <end position="1115"/>
    </location>
</feature>
<dbReference type="Proteomes" id="UP000006906">
    <property type="component" value="Chromosome 9"/>
</dbReference>